<feature type="transmembrane region" description="Helical" evidence="1">
    <location>
        <begin position="28"/>
        <end position="47"/>
    </location>
</feature>
<evidence type="ECO:0000313" key="2">
    <source>
        <dbReference type="EMBL" id="SFN38277.1"/>
    </source>
</evidence>
<organism evidence="2 3">
    <name type="scientific">Mycetocola miduiensis</name>
    <dbReference type="NCBI Taxonomy" id="995034"/>
    <lineage>
        <taxon>Bacteria</taxon>
        <taxon>Bacillati</taxon>
        <taxon>Actinomycetota</taxon>
        <taxon>Actinomycetes</taxon>
        <taxon>Micrococcales</taxon>
        <taxon>Microbacteriaceae</taxon>
        <taxon>Mycetocola</taxon>
    </lineage>
</organism>
<keyword evidence="1" id="KW-0812">Transmembrane</keyword>
<proteinExistence type="predicted"/>
<feature type="transmembrane region" description="Helical" evidence="1">
    <location>
        <begin position="88"/>
        <end position="108"/>
    </location>
</feature>
<feature type="transmembrane region" description="Helical" evidence="1">
    <location>
        <begin position="5"/>
        <end position="22"/>
    </location>
</feature>
<protein>
    <submittedName>
        <fullName evidence="2">Uncharacterized protein</fullName>
    </submittedName>
</protein>
<dbReference type="OrthoDB" id="4990644at2"/>
<gene>
    <name evidence="2" type="ORF">SAMN05216219_0297</name>
</gene>
<keyword evidence="3" id="KW-1185">Reference proteome</keyword>
<dbReference type="Proteomes" id="UP000198867">
    <property type="component" value="Unassembled WGS sequence"/>
</dbReference>
<evidence type="ECO:0000313" key="3">
    <source>
        <dbReference type="Proteomes" id="UP000198867"/>
    </source>
</evidence>
<keyword evidence="1" id="KW-1133">Transmembrane helix</keyword>
<evidence type="ECO:0000256" key="1">
    <source>
        <dbReference type="SAM" id="Phobius"/>
    </source>
</evidence>
<accession>A0A1I4YJY7</accession>
<sequence length="126" mass="13099">MPRNTLIAGGVLVVLGVISYVASAFASVTALIPAFLGVVLVICGLIARKKPMLGVHVALVVALLGLVGTFMNVLKIGEVFAGTAERPLAVVVSAITFVLLLIYIALGVRSFVAARRWKKADAISQA</sequence>
<dbReference type="AlphaFoldDB" id="A0A1I4YJY7"/>
<keyword evidence="1" id="KW-0472">Membrane</keyword>
<dbReference type="EMBL" id="FOVM01000001">
    <property type="protein sequence ID" value="SFN38277.1"/>
    <property type="molecule type" value="Genomic_DNA"/>
</dbReference>
<feature type="transmembrane region" description="Helical" evidence="1">
    <location>
        <begin position="54"/>
        <end position="76"/>
    </location>
</feature>
<name>A0A1I4YJY7_9MICO</name>
<dbReference type="RefSeq" id="WP_090708177.1">
    <property type="nucleotide sequence ID" value="NZ_FOVM01000001.1"/>
</dbReference>
<reference evidence="3" key="1">
    <citation type="submission" date="2016-10" db="EMBL/GenBank/DDBJ databases">
        <authorList>
            <person name="Varghese N."/>
            <person name="Submissions S."/>
        </authorList>
    </citation>
    <scope>NUCLEOTIDE SEQUENCE [LARGE SCALE GENOMIC DNA]</scope>
    <source>
        <strain evidence="3">CGMCC 1.11101</strain>
    </source>
</reference>